<comment type="similarity">
    <text evidence="1 6">Belongs to the acylphosphatase family.</text>
</comment>
<dbReference type="Gene3D" id="3.30.70.100">
    <property type="match status" value="1"/>
</dbReference>
<gene>
    <name evidence="8" type="ORF">HMPREF9473_02380</name>
</gene>
<dbReference type="RefSeq" id="WP_006780360.1">
    <property type="nucleotide sequence ID" value="NZ_CP040506.1"/>
</dbReference>
<proteinExistence type="inferred from homology"/>
<evidence type="ECO:0000256" key="1">
    <source>
        <dbReference type="ARBA" id="ARBA00005614"/>
    </source>
</evidence>
<evidence type="ECO:0000256" key="2">
    <source>
        <dbReference type="ARBA" id="ARBA00012150"/>
    </source>
</evidence>
<feature type="active site" evidence="5">
    <location>
        <position position="27"/>
    </location>
</feature>
<dbReference type="EC" id="3.6.1.7" evidence="2 5"/>
<dbReference type="PROSITE" id="PS51160">
    <property type="entry name" value="ACYLPHOSPHATASE_3"/>
    <property type="match status" value="1"/>
</dbReference>
<evidence type="ECO:0000256" key="6">
    <source>
        <dbReference type="RuleBase" id="RU004168"/>
    </source>
</evidence>
<dbReference type="EMBL" id="ADLN01000050">
    <property type="protein sequence ID" value="EHI59651.1"/>
    <property type="molecule type" value="Genomic_DNA"/>
</dbReference>
<feature type="active site" evidence="5">
    <location>
        <position position="45"/>
    </location>
</feature>
<dbReference type="Proteomes" id="UP000005384">
    <property type="component" value="Unassembled WGS sequence"/>
</dbReference>
<dbReference type="HOGENOM" id="CLU_141932_2_0_9"/>
<sequence>MGIGMGKTDIVRKHIFVSGRVQGVGFRYRTYYLAESLGLTGWVRNLYDERVEMELQGHEEDMNQLFRKLQENTFIHIEHCEVERIPVIEERGFHVRG</sequence>
<dbReference type="InterPro" id="IPR017968">
    <property type="entry name" value="Acylphosphatase_CS"/>
</dbReference>
<feature type="domain" description="Acylphosphatase-like" evidence="7">
    <location>
        <begin position="12"/>
        <end position="97"/>
    </location>
</feature>
<dbReference type="AlphaFoldDB" id="G5IFU9"/>
<comment type="catalytic activity">
    <reaction evidence="4 5">
        <text>an acyl phosphate + H2O = a carboxylate + phosphate + H(+)</text>
        <dbReference type="Rhea" id="RHEA:14965"/>
        <dbReference type="ChEBI" id="CHEBI:15377"/>
        <dbReference type="ChEBI" id="CHEBI:15378"/>
        <dbReference type="ChEBI" id="CHEBI:29067"/>
        <dbReference type="ChEBI" id="CHEBI:43474"/>
        <dbReference type="ChEBI" id="CHEBI:59918"/>
        <dbReference type="EC" id="3.6.1.7"/>
    </reaction>
</comment>
<dbReference type="SUPFAM" id="SSF54975">
    <property type="entry name" value="Acylphosphatase/BLUF domain-like"/>
    <property type="match status" value="1"/>
</dbReference>
<dbReference type="InterPro" id="IPR036046">
    <property type="entry name" value="Acylphosphatase-like_dom_sf"/>
</dbReference>
<organism evidence="8 9">
    <name type="scientific">Hungatella hathewayi WAL-18680</name>
    <dbReference type="NCBI Taxonomy" id="742737"/>
    <lineage>
        <taxon>Bacteria</taxon>
        <taxon>Bacillati</taxon>
        <taxon>Bacillota</taxon>
        <taxon>Clostridia</taxon>
        <taxon>Lachnospirales</taxon>
        <taxon>Lachnospiraceae</taxon>
        <taxon>Hungatella</taxon>
    </lineage>
</organism>
<protein>
    <recommendedName>
        <fullName evidence="3 5">acylphosphatase</fullName>
        <ecNumber evidence="2 5">3.6.1.7</ecNumber>
    </recommendedName>
</protein>
<dbReference type="InterPro" id="IPR001792">
    <property type="entry name" value="Acylphosphatase-like_dom"/>
</dbReference>
<dbReference type="PANTHER" id="PTHR47268">
    <property type="entry name" value="ACYLPHOSPHATASE"/>
    <property type="match status" value="1"/>
</dbReference>
<evidence type="ECO:0000256" key="3">
    <source>
        <dbReference type="ARBA" id="ARBA00015991"/>
    </source>
</evidence>
<evidence type="ECO:0000313" key="9">
    <source>
        <dbReference type="Proteomes" id="UP000005384"/>
    </source>
</evidence>
<name>G5IFU9_9FIRM</name>
<accession>G5IFU9</accession>
<dbReference type="PATRIC" id="fig|742737.3.peg.2402"/>
<evidence type="ECO:0000259" key="7">
    <source>
        <dbReference type="PROSITE" id="PS51160"/>
    </source>
</evidence>
<keyword evidence="5" id="KW-0378">Hydrolase</keyword>
<dbReference type="Pfam" id="PF00708">
    <property type="entry name" value="Acylphosphatase"/>
    <property type="match status" value="1"/>
</dbReference>
<keyword evidence="9" id="KW-1185">Reference proteome</keyword>
<evidence type="ECO:0000313" key="8">
    <source>
        <dbReference type="EMBL" id="EHI59651.1"/>
    </source>
</evidence>
<dbReference type="GO" id="GO:0003998">
    <property type="term" value="F:acylphosphatase activity"/>
    <property type="evidence" value="ECO:0007669"/>
    <property type="project" value="UniProtKB-EC"/>
</dbReference>
<evidence type="ECO:0000256" key="4">
    <source>
        <dbReference type="ARBA" id="ARBA00047645"/>
    </source>
</evidence>
<dbReference type="PANTHER" id="PTHR47268:SF4">
    <property type="entry name" value="ACYLPHOSPHATASE"/>
    <property type="match status" value="1"/>
</dbReference>
<dbReference type="InterPro" id="IPR020456">
    <property type="entry name" value="Acylphosphatase"/>
</dbReference>
<evidence type="ECO:0000256" key="5">
    <source>
        <dbReference type="PROSITE-ProRule" id="PRU00520"/>
    </source>
</evidence>
<reference evidence="8 9" key="1">
    <citation type="submission" date="2011-08" db="EMBL/GenBank/DDBJ databases">
        <title>The Genome Sequence of Clostridium hathewayi WAL-18680.</title>
        <authorList>
            <consortium name="The Broad Institute Genome Sequencing Platform"/>
            <person name="Earl A."/>
            <person name="Ward D."/>
            <person name="Feldgarden M."/>
            <person name="Gevers D."/>
            <person name="Finegold S.M."/>
            <person name="Summanen P.H."/>
            <person name="Molitoris D.R."/>
            <person name="Song M."/>
            <person name="Daigneault M."/>
            <person name="Allen-Vercoe E."/>
            <person name="Young S.K."/>
            <person name="Zeng Q."/>
            <person name="Gargeya S."/>
            <person name="Fitzgerald M."/>
            <person name="Haas B."/>
            <person name="Abouelleil A."/>
            <person name="Alvarado L."/>
            <person name="Arachchi H.M."/>
            <person name="Berlin A."/>
            <person name="Brown A."/>
            <person name="Chapman S.B."/>
            <person name="Chen Z."/>
            <person name="Dunbar C."/>
            <person name="Freedman E."/>
            <person name="Gearin G."/>
            <person name="Gellesch M."/>
            <person name="Goldberg J."/>
            <person name="Griggs A."/>
            <person name="Gujja S."/>
            <person name="Heiman D."/>
            <person name="Howarth C."/>
            <person name="Larson L."/>
            <person name="Lui A."/>
            <person name="MacDonald P.J.P."/>
            <person name="Montmayeur A."/>
            <person name="Murphy C."/>
            <person name="Neiman D."/>
            <person name="Pearson M."/>
            <person name="Priest M."/>
            <person name="Roberts A."/>
            <person name="Saif S."/>
            <person name="Shea T."/>
            <person name="Shenoy N."/>
            <person name="Sisk P."/>
            <person name="Stolte C."/>
            <person name="Sykes S."/>
            <person name="Wortman J."/>
            <person name="Nusbaum C."/>
            <person name="Birren B."/>
        </authorList>
    </citation>
    <scope>NUCLEOTIDE SEQUENCE [LARGE SCALE GENOMIC DNA]</scope>
    <source>
        <strain evidence="8 9">WAL-18680</strain>
    </source>
</reference>
<comment type="caution">
    <text evidence="8">The sequence shown here is derived from an EMBL/GenBank/DDBJ whole genome shotgun (WGS) entry which is preliminary data.</text>
</comment>
<dbReference type="PROSITE" id="PS00150">
    <property type="entry name" value="ACYLPHOSPHATASE_1"/>
    <property type="match status" value="1"/>
</dbReference>